<feature type="compositionally biased region" description="Low complexity" evidence="1">
    <location>
        <begin position="10"/>
        <end position="20"/>
    </location>
</feature>
<dbReference type="Gramene" id="ONK62727">
    <property type="protein sequence ID" value="ONK62727"/>
    <property type="gene ID" value="A4U43_C07F7500"/>
</dbReference>
<evidence type="ECO:0000313" key="3">
    <source>
        <dbReference type="Proteomes" id="UP000243459"/>
    </source>
</evidence>
<sequence length="136" mass="14416">MLSPSSRNLTPTIATKTSTTITEPNLSQCLSLDHQHLPSKSVGAAHSQATEHPASSAPPSEYQHRLSSAIARTAPTCLQSILANRRPPSQDRLPHHASHPLIHPTNHRQPALQPPASGVLQPLAPSGTTFLDSSAP</sequence>
<reference evidence="3" key="1">
    <citation type="journal article" date="2017" name="Nat. Commun.">
        <title>The asparagus genome sheds light on the origin and evolution of a young Y chromosome.</title>
        <authorList>
            <person name="Harkess A."/>
            <person name="Zhou J."/>
            <person name="Xu C."/>
            <person name="Bowers J.E."/>
            <person name="Van der Hulst R."/>
            <person name="Ayyampalayam S."/>
            <person name="Mercati F."/>
            <person name="Riccardi P."/>
            <person name="McKain M.R."/>
            <person name="Kakrana A."/>
            <person name="Tang H."/>
            <person name="Ray J."/>
            <person name="Groenendijk J."/>
            <person name="Arikit S."/>
            <person name="Mathioni S.M."/>
            <person name="Nakano M."/>
            <person name="Shan H."/>
            <person name="Telgmann-Rauber A."/>
            <person name="Kanno A."/>
            <person name="Yue Z."/>
            <person name="Chen H."/>
            <person name="Li W."/>
            <person name="Chen Y."/>
            <person name="Xu X."/>
            <person name="Zhang Y."/>
            <person name="Luo S."/>
            <person name="Chen H."/>
            <person name="Gao J."/>
            <person name="Mao Z."/>
            <person name="Pires J.C."/>
            <person name="Luo M."/>
            <person name="Kudrna D."/>
            <person name="Wing R.A."/>
            <person name="Meyers B.C."/>
            <person name="Yi K."/>
            <person name="Kong H."/>
            <person name="Lavrijsen P."/>
            <person name="Sunseri F."/>
            <person name="Falavigna A."/>
            <person name="Ye Y."/>
            <person name="Leebens-Mack J.H."/>
            <person name="Chen G."/>
        </authorList>
    </citation>
    <scope>NUCLEOTIDE SEQUENCE [LARGE SCALE GENOMIC DNA]</scope>
    <source>
        <strain evidence="3">cv. DH0086</strain>
    </source>
</reference>
<dbReference type="AlphaFoldDB" id="A0A5P1EC01"/>
<feature type="region of interest" description="Disordered" evidence="1">
    <location>
        <begin position="82"/>
        <end position="136"/>
    </location>
</feature>
<accession>A0A5P1EC01</accession>
<gene>
    <name evidence="2" type="ORF">A4U43_C07F7500</name>
</gene>
<protein>
    <submittedName>
        <fullName evidence="2">Uncharacterized protein</fullName>
    </submittedName>
</protein>
<name>A0A5P1EC01_ASPOF</name>
<dbReference type="EMBL" id="CM007387">
    <property type="protein sequence ID" value="ONK62727.1"/>
    <property type="molecule type" value="Genomic_DNA"/>
</dbReference>
<proteinExistence type="predicted"/>
<dbReference type="Proteomes" id="UP000243459">
    <property type="component" value="Chromosome 7"/>
</dbReference>
<feature type="region of interest" description="Disordered" evidence="1">
    <location>
        <begin position="33"/>
        <end position="69"/>
    </location>
</feature>
<keyword evidence="3" id="KW-1185">Reference proteome</keyword>
<feature type="compositionally biased region" description="Polar residues" evidence="1">
    <location>
        <begin position="126"/>
        <end position="136"/>
    </location>
</feature>
<feature type="region of interest" description="Disordered" evidence="1">
    <location>
        <begin position="1"/>
        <end position="20"/>
    </location>
</feature>
<evidence type="ECO:0000256" key="1">
    <source>
        <dbReference type="SAM" id="MobiDB-lite"/>
    </source>
</evidence>
<organism evidence="2 3">
    <name type="scientific">Asparagus officinalis</name>
    <name type="common">Garden asparagus</name>
    <dbReference type="NCBI Taxonomy" id="4686"/>
    <lineage>
        <taxon>Eukaryota</taxon>
        <taxon>Viridiplantae</taxon>
        <taxon>Streptophyta</taxon>
        <taxon>Embryophyta</taxon>
        <taxon>Tracheophyta</taxon>
        <taxon>Spermatophyta</taxon>
        <taxon>Magnoliopsida</taxon>
        <taxon>Liliopsida</taxon>
        <taxon>Asparagales</taxon>
        <taxon>Asparagaceae</taxon>
        <taxon>Asparagoideae</taxon>
        <taxon>Asparagus</taxon>
    </lineage>
</organism>
<evidence type="ECO:0000313" key="2">
    <source>
        <dbReference type="EMBL" id="ONK62727.1"/>
    </source>
</evidence>